<dbReference type="InterPro" id="IPR001296">
    <property type="entry name" value="Glyco_trans_1"/>
</dbReference>
<keyword evidence="5" id="KW-0812">Transmembrane</keyword>
<keyword evidence="9" id="KW-1185">Reference proteome</keyword>
<organism evidence="8 9">
    <name type="scientific">Couchioplanes caeruleus subsp. caeruleus</name>
    <dbReference type="NCBI Taxonomy" id="56427"/>
    <lineage>
        <taxon>Bacteria</taxon>
        <taxon>Bacillati</taxon>
        <taxon>Actinomycetota</taxon>
        <taxon>Actinomycetes</taxon>
        <taxon>Micromonosporales</taxon>
        <taxon>Micromonosporaceae</taxon>
        <taxon>Couchioplanes</taxon>
    </lineage>
</organism>
<evidence type="ECO:0000256" key="5">
    <source>
        <dbReference type="SAM" id="Phobius"/>
    </source>
</evidence>
<feature type="transmembrane region" description="Helical" evidence="5">
    <location>
        <begin position="65"/>
        <end position="83"/>
    </location>
</feature>
<evidence type="ECO:0000313" key="9">
    <source>
        <dbReference type="Proteomes" id="UP000182486"/>
    </source>
</evidence>
<evidence type="ECO:0000313" key="8">
    <source>
        <dbReference type="EMBL" id="OJF11042.1"/>
    </source>
</evidence>
<comment type="caution">
    <text evidence="8">The sequence shown here is derived from an EMBL/GenBank/DDBJ whole genome shotgun (WGS) entry which is preliminary data.</text>
</comment>
<feature type="domain" description="Glycosyl transferase family 1" evidence="6">
    <location>
        <begin position="192"/>
        <end position="349"/>
    </location>
</feature>
<sequence>MFLNWRDTRNPHGGGSEVYVEKIAEELIRRGYLATLFCAAHSEGPADETTAAGLRVLRRGGRHTVYLWAALTYLLGVLGFGPLSRRGGRPDVLVDVGNGLPFLSPLWCRRPVIALVHHVHREQWPVVLTPRLARIGWWIESRLAPRVYRKCRYVTVSAASRDELAVIGVDPERVTIVHNGTPEMAPAAPVARTPEPSLVVVGRLVPHKRVEMALDAVAALSPQFAGLSLVVAGQGWWEDELREYAEGLGIADQVRFAGFVSDEEKRVMMSEAWLALTPSLKEGWGLTIVEAGAVGTPNIAFRGAGGVEESLVDGQTGLLAEDHADFIAKVRLLLADDALRIEMGSAARAHADRFTWESAGEKFAALVEQPRVGGPGASRVGTTHSPGAVDARLQDVLGHLFLVHAARRRLGRAGEAVDQRRRTECAQTKGDDPGQEQRKGSAHHVTPPRSL</sequence>
<evidence type="ECO:0000256" key="1">
    <source>
        <dbReference type="ARBA" id="ARBA00009481"/>
    </source>
</evidence>
<evidence type="ECO:0000259" key="7">
    <source>
        <dbReference type="Pfam" id="PF13579"/>
    </source>
</evidence>
<feature type="domain" description="Glycosyltransferase subfamily 4-like N-terminal" evidence="7">
    <location>
        <begin position="14"/>
        <end position="180"/>
    </location>
</feature>
<proteinExistence type="inferred from homology"/>
<dbReference type="InterPro" id="IPR028098">
    <property type="entry name" value="Glyco_trans_4-like_N"/>
</dbReference>
<keyword evidence="3 8" id="KW-0808">Transferase</keyword>
<reference evidence="8 9" key="1">
    <citation type="submission" date="2016-09" db="EMBL/GenBank/DDBJ databases">
        <title>Couchioplanes caeruleus draft genome sequence.</title>
        <authorList>
            <person name="Sheehan J."/>
            <person name="Caffrey P."/>
        </authorList>
    </citation>
    <scope>NUCLEOTIDE SEQUENCE [LARGE SCALE GENOMIC DNA]</scope>
    <source>
        <strain evidence="8 9">DSM 43634</strain>
    </source>
</reference>
<name>A0A1K0G169_9ACTN</name>
<dbReference type="PANTHER" id="PTHR12526:SF640">
    <property type="entry name" value="COLANIC ACID BIOSYNTHESIS GLYCOSYLTRANSFERASE WCAL-RELATED"/>
    <property type="match status" value="1"/>
</dbReference>
<keyword evidence="5" id="KW-1133">Transmembrane helix</keyword>
<dbReference type="CDD" id="cd03801">
    <property type="entry name" value="GT4_PimA-like"/>
    <property type="match status" value="1"/>
</dbReference>
<dbReference type="PANTHER" id="PTHR12526">
    <property type="entry name" value="GLYCOSYLTRANSFERASE"/>
    <property type="match status" value="1"/>
</dbReference>
<dbReference type="Proteomes" id="UP000182486">
    <property type="component" value="Unassembled WGS sequence"/>
</dbReference>
<evidence type="ECO:0000256" key="3">
    <source>
        <dbReference type="ARBA" id="ARBA00022679"/>
    </source>
</evidence>
<accession>A0A1K0G169</accession>
<evidence type="ECO:0000259" key="6">
    <source>
        <dbReference type="Pfam" id="PF00534"/>
    </source>
</evidence>
<gene>
    <name evidence="8" type="ORF">BG844_28240</name>
</gene>
<evidence type="ECO:0000256" key="4">
    <source>
        <dbReference type="SAM" id="MobiDB-lite"/>
    </source>
</evidence>
<dbReference type="Gene3D" id="3.40.50.2000">
    <property type="entry name" value="Glycogen Phosphorylase B"/>
    <property type="match status" value="2"/>
</dbReference>
<dbReference type="EMBL" id="MEIA01000439">
    <property type="protein sequence ID" value="OJF11042.1"/>
    <property type="molecule type" value="Genomic_DNA"/>
</dbReference>
<dbReference type="AlphaFoldDB" id="A0A1K0G169"/>
<evidence type="ECO:0000256" key="2">
    <source>
        <dbReference type="ARBA" id="ARBA00022676"/>
    </source>
</evidence>
<dbReference type="SUPFAM" id="SSF53756">
    <property type="entry name" value="UDP-Glycosyltransferase/glycogen phosphorylase"/>
    <property type="match status" value="1"/>
</dbReference>
<comment type="similarity">
    <text evidence="1">Belongs to the glycosyltransferase group 1 family. Glycosyltransferase 4 subfamily.</text>
</comment>
<keyword evidence="2" id="KW-0328">Glycosyltransferase</keyword>
<protein>
    <submittedName>
        <fullName evidence="8">Glycosyl transferase family 1</fullName>
    </submittedName>
</protein>
<dbReference type="Pfam" id="PF00534">
    <property type="entry name" value="Glycos_transf_1"/>
    <property type="match status" value="1"/>
</dbReference>
<feature type="compositionally biased region" description="Basic and acidic residues" evidence="4">
    <location>
        <begin position="415"/>
        <end position="439"/>
    </location>
</feature>
<dbReference type="Pfam" id="PF13579">
    <property type="entry name" value="Glyco_trans_4_4"/>
    <property type="match status" value="1"/>
</dbReference>
<keyword evidence="5" id="KW-0472">Membrane</keyword>
<dbReference type="GO" id="GO:0016757">
    <property type="term" value="F:glycosyltransferase activity"/>
    <property type="evidence" value="ECO:0007669"/>
    <property type="project" value="UniProtKB-KW"/>
</dbReference>
<feature type="region of interest" description="Disordered" evidence="4">
    <location>
        <begin position="412"/>
        <end position="451"/>
    </location>
</feature>